<accession>A0A9D5BYY4</accession>
<comment type="caution">
    <text evidence="3">The sequence shown here is derived from an EMBL/GenBank/DDBJ whole genome shotgun (WGS) entry which is preliminary data.</text>
</comment>
<organism evidence="3 4">
    <name type="scientific">Dioscorea zingiberensis</name>
    <dbReference type="NCBI Taxonomy" id="325984"/>
    <lineage>
        <taxon>Eukaryota</taxon>
        <taxon>Viridiplantae</taxon>
        <taxon>Streptophyta</taxon>
        <taxon>Embryophyta</taxon>
        <taxon>Tracheophyta</taxon>
        <taxon>Spermatophyta</taxon>
        <taxon>Magnoliopsida</taxon>
        <taxon>Liliopsida</taxon>
        <taxon>Dioscoreales</taxon>
        <taxon>Dioscoreaceae</taxon>
        <taxon>Dioscorea</taxon>
    </lineage>
</organism>
<dbReference type="Pfam" id="PF00996">
    <property type="entry name" value="GDI"/>
    <property type="match status" value="1"/>
</dbReference>
<protein>
    <submittedName>
        <fullName evidence="3">Uncharacterized protein</fullName>
    </submittedName>
</protein>
<reference evidence="3" key="2">
    <citation type="journal article" date="2022" name="Hortic Res">
        <title>The genome of Dioscorea zingiberensis sheds light on the biosynthesis, origin and evolution of the medicinally important diosgenin saponins.</title>
        <authorList>
            <person name="Li Y."/>
            <person name="Tan C."/>
            <person name="Li Z."/>
            <person name="Guo J."/>
            <person name="Li S."/>
            <person name="Chen X."/>
            <person name="Wang C."/>
            <person name="Dai X."/>
            <person name="Yang H."/>
            <person name="Song W."/>
            <person name="Hou L."/>
            <person name="Xu J."/>
            <person name="Tong Z."/>
            <person name="Xu A."/>
            <person name="Yuan X."/>
            <person name="Wang W."/>
            <person name="Yang Q."/>
            <person name="Chen L."/>
            <person name="Sun Z."/>
            <person name="Wang K."/>
            <person name="Pan B."/>
            <person name="Chen J."/>
            <person name="Bao Y."/>
            <person name="Liu F."/>
            <person name="Qi X."/>
            <person name="Gang D.R."/>
            <person name="Wen J."/>
            <person name="Li J."/>
        </authorList>
    </citation>
    <scope>NUCLEOTIDE SEQUENCE</scope>
    <source>
        <strain evidence="3">Dzin_1.0</strain>
    </source>
</reference>
<dbReference type="Gene3D" id="3.50.50.60">
    <property type="entry name" value="FAD/NAD(P)-binding domain"/>
    <property type="match status" value="1"/>
</dbReference>
<dbReference type="GO" id="GO:0005092">
    <property type="term" value="F:GDP-dissociation inhibitor activity"/>
    <property type="evidence" value="ECO:0007669"/>
    <property type="project" value="InterPro"/>
</dbReference>
<evidence type="ECO:0000313" key="4">
    <source>
        <dbReference type="Proteomes" id="UP001085076"/>
    </source>
</evidence>
<name>A0A9D5BYY4_9LILI</name>
<dbReference type="OrthoDB" id="1916284at2759"/>
<keyword evidence="4" id="KW-1185">Reference proteome</keyword>
<feature type="compositionally biased region" description="Acidic residues" evidence="2">
    <location>
        <begin position="47"/>
        <end position="65"/>
    </location>
</feature>
<dbReference type="InterPro" id="IPR018203">
    <property type="entry name" value="GDP_dissociation_inhibitor"/>
</dbReference>
<evidence type="ECO:0000256" key="2">
    <source>
        <dbReference type="SAM" id="MobiDB-lite"/>
    </source>
</evidence>
<sequence length="114" mass="11642">MLFCGGPGSSTSSSGFTTPQRALLPLVAGSPVAPPSLSGVGKRSGGLEDEASGSSDDENDGENDDAAMTVEFDKDGKAFGVTSEGETTKCKKLVSDPSYLPNKVQNVGRVARLC</sequence>
<dbReference type="GO" id="GO:0007264">
    <property type="term" value="P:small GTPase-mediated signal transduction"/>
    <property type="evidence" value="ECO:0007669"/>
    <property type="project" value="InterPro"/>
</dbReference>
<proteinExistence type="inferred from homology"/>
<dbReference type="InterPro" id="IPR036188">
    <property type="entry name" value="FAD/NAD-bd_sf"/>
</dbReference>
<dbReference type="EMBL" id="JAGGNH010000009">
    <property type="protein sequence ID" value="KAJ0963221.1"/>
    <property type="molecule type" value="Genomic_DNA"/>
</dbReference>
<gene>
    <name evidence="3" type="ORF">J5N97_028343</name>
</gene>
<dbReference type="Proteomes" id="UP001085076">
    <property type="component" value="Miscellaneous, Linkage group lg09"/>
</dbReference>
<reference evidence="3" key="1">
    <citation type="submission" date="2021-03" db="EMBL/GenBank/DDBJ databases">
        <authorList>
            <person name="Li Z."/>
            <person name="Yang C."/>
        </authorList>
    </citation>
    <scope>NUCLEOTIDE SEQUENCE</scope>
    <source>
        <strain evidence="3">Dzin_1.0</strain>
        <tissue evidence="3">Leaf</tissue>
    </source>
</reference>
<feature type="region of interest" description="Disordered" evidence="2">
    <location>
        <begin position="27"/>
        <end position="66"/>
    </location>
</feature>
<evidence type="ECO:0000313" key="3">
    <source>
        <dbReference type="EMBL" id="KAJ0963221.1"/>
    </source>
</evidence>
<dbReference type="AlphaFoldDB" id="A0A9D5BYY4"/>
<comment type="similarity">
    <text evidence="1">Belongs to the Rab GDI family.</text>
</comment>
<evidence type="ECO:0000256" key="1">
    <source>
        <dbReference type="ARBA" id="ARBA00005593"/>
    </source>
</evidence>